<dbReference type="Pfam" id="PF00571">
    <property type="entry name" value="CBS"/>
    <property type="match status" value="2"/>
</dbReference>
<organism evidence="4 5">
    <name type="scientific">Haloferax marinum</name>
    <dbReference type="NCBI Taxonomy" id="2666143"/>
    <lineage>
        <taxon>Archaea</taxon>
        <taxon>Methanobacteriati</taxon>
        <taxon>Methanobacteriota</taxon>
        <taxon>Stenosarchaea group</taxon>
        <taxon>Halobacteria</taxon>
        <taxon>Halobacteriales</taxon>
        <taxon>Haloferacaceae</taxon>
        <taxon>Haloferax</taxon>
    </lineage>
</organism>
<dbReference type="EMBL" id="WKJQ01000001">
    <property type="protein sequence ID" value="MRW97805.1"/>
    <property type="molecule type" value="Genomic_DNA"/>
</dbReference>
<gene>
    <name evidence="4" type="ORF">GJR99_14640</name>
</gene>
<protein>
    <submittedName>
        <fullName evidence="4">CBS domain-containing protein</fullName>
    </submittedName>
</protein>
<dbReference type="RefSeq" id="WP_151113432.1">
    <property type="nucleotide sequence ID" value="NZ_WKJQ01000001.1"/>
</dbReference>
<comment type="caution">
    <text evidence="4">The sequence shown here is derived from an EMBL/GenBank/DDBJ whole genome shotgun (WGS) entry which is preliminary data.</text>
</comment>
<dbReference type="InterPro" id="IPR000644">
    <property type="entry name" value="CBS_dom"/>
</dbReference>
<evidence type="ECO:0000313" key="4">
    <source>
        <dbReference type="EMBL" id="MRW97805.1"/>
    </source>
</evidence>
<evidence type="ECO:0000313" key="5">
    <source>
        <dbReference type="Proteomes" id="UP000443423"/>
    </source>
</evidence>
<dbReference type="InterPro" id="IPR046342">
    <property type="entry name" value="CBS_dom_sf"/>
</dbReference>
<evidence type="ECO:0000256" key="2">
    <source>
        <dbReference type="PROSITE-ProRule" id="PRU00703"/>
    </source>
</evidence>
<dbReference type="PANTHER" id="PTHR43080">
    <property type="entry name" value="CBS DOMAIN-CONTAINING PROTEIN CBSX3, MITOCHONDRIAL"/>
    <property type="match status" value="1"/>
</dbReference>
<keyword evidence="5" id="KW-1185">Reference proteome</keyword>
<dbReference type="AlphaFoldDB" id="A0A6A8GAQ4"/>
<feature type="domain" description="CBS" evidence="3">
    <location>
        <begin position="77"/>
        <end position="135"/>
    </location>
</feature>
<reference evidence="4 5" key="1">
    <citation type="submission" date="2019-11" db="EMBL/GenBank/DDBJ databases">
        <title>Whole genome sequence of Haloferax sp. MBLA0078.</title>
        <authorList>
            <person name="Seo M.-J."/>
            <person name="Cho E.-S."/>
        </authorList>
    </citation>
    <scope>NUCLEOTIDE SEQUENCE [LARGE SCALE GENOMIC DNA]</scope>
    <source>
        <strain evidence="4 5">MBLA0078</strain>
    </source>
</reference>
<name>A0A6A8GAQ4_9EURY</name>
<dbReference type="OrthoDB" id="8919at2157"/>
<dbReference type="Gene3D" id="3.10.580.10">
    <property type="entry name" value="CBS-domain"/>
    <property type="match status" value="1"/>
</dbReference>
<evidence type="ECO:0000259" key="3">
    <source>
        <dbReference type="PROSITE" id="PS51371"/>
    </source>
</evidence>
<dbReference type="SMART" id="SM00116">
    <property type="entry name" value="CBS"/>
    <property type="match status" value="2"/>
</dbReference>
<dbReference type="PROSITE" id="PS51371">
    <property type="entry name" value="CBS"/>
    <property type="match status" value="2"/>
</dbReference>
<dbReference type="InterPro" id="IPR051257">
    <property type="entry name" value="Diverse_CBS-Domain"/>
</dbReference>
<sequence length="136" mass="14549">MAQARPPVERLMTTGILTVSADSTVQDAASTMLVEGVGSLVVVDERDEPVGMFTNTDLAEFVSEGDRNADARVSQYMSNAVFTIGVGSSLREAAAKMIRHDVHHLPVVGDGDRIVGMLSTMDLTTHYSYTTGSDVE</sequence>
<accession>A0A6A8GAQ4</accession>
<dbReference type="SUPFAM" id="SSF54631">
    <property type="entry name" value="CBS-domain pair"/>
    <property type="match status" value="1"/>
</dbReference>
<feature type="domain" description="CBS" evidence="3">
    <location>
        <begin position="12"/>
        <end position="71"/>
    </location>
</feature>
<proteinExistence type="predicted"/>
<evidence type="ECO:0000256" key="1">
    <source>
        <dbReference type="ARBA" id="ARBA00023122"/>
    </source>
</evidence>
<dbReference type="Proteomes" id="UP000443423">
    <property type="component" value="Unassembled WGS sequence"/>
</dbReference>
<dbReference type="PANTHER" id="PTHR43080:SF2">
    <property type="entry name" value="CBS DOMAIN-CONTAINING PROTEIN"/>
    <property type="match status" value="1"/>
</dbReference>
<keyword evidence="1 2" id="KW-0129">CBS domain</keyword>